<evidence type="ECO:0000313" key="2">
    <source>
        <dbReference type="WBParaSite" id="L893_g31085.t1"/>
    </source>
</evidence>
<organism evidence="1 2">
    <name type="scientific">Steinernema glaseri</name>
    <dbReference type="NCBI Taxonomy" id="37863"/>
    <lineage>
        <taxon>Eukaryota</taxon>
        <taxon>Metazoa</taxon>
        <taxon>Ecdysozoa</taxon>
        <taxon>Nematoda</taxon>
        <taxon>Chromadorea</taxon>
        <taxon>Rhabditida</taxon>
        <taxon>Tylenchina</taxon>
        <taxon>Panagrolaimomorpha</taxon>
        <taxon>Strongyloidoidea</taxon>
        <taxon>Steinernematidae</taxon>
        <taxon>Steinernema</taxon>
    </lineage>
</organism>
<evidence type="ECO:0000313" key="1">
    <source>
        <dbReference type="Proteomes" id="UP000095287"/>
    </source>
</evidence>
<accession>A0A1I7ZZ52</accession>
<proteinExistence type="predicted"/>
<reference evidence="2" key="1">
    <citation type="submission" date="2016-11" db="UniProtKB">
        <authorList>
            <consortium name="WormBaseParasite"/>
        </authorList>
    </citation>
    <scope>IDENTIFICATION</scope>
</reference>
<name>A0A1I7ZZ52_9BILA</name>
<dbReference type="WBParaSite" id="L893_g31085.t1">
    <property type="protein sequence ID" value="L893_g31085.t1"/>
    <property type="gene ID" value="L893_g31085"/>
</dbReference>
<sequence length="329" mass="38287">MNRVPIVFCERVCATSFTGIPNLRQLSGHYGEFARIAYERRADYVTTVANGIEKEAYLSLQCTDRKIRTPEEIEAYPKKLVHEVTIQMFDAKDEKVSQAIVRRFPYACYHFTLLSSSINKAWVDFACSLKRLTYVVIRKKLDDHSVGLFQKLVIEQKLSYLAIYEKAYEGGIINTLKSVLRQEQFKHLGINNYNSGPWKSSLLRDILQLWSKNSQTLTGKHLIMEHNCAGGVKQLEEFILRRPLNGCSKEECDYIEKYYRHRVLQFRKPSCVYKYEEGEGDKRRRLYISFECANEEERKTGQQNRPASHEGLNDLSLMRTTNSLHVLFA</sequence>
<protein>
    <submittedName>
        <fullName evidence="2">Uncharacterized protein</fullName>
    </submittedName>
</protein>
<dbReference type="Proteomes" id="UP000095287">
    <property type="component" value="Unplaced"/>
</dbReference>
<dbReference type="AlphaFoldDB" id="A0A1I7ZZ52"/>
<keyword evidence="1" id="KW-1185">Reference proteome</keyword>